<dbReference type="RefSeq" id="WP_031502644.1">
    <property type="nucleotide sequence ID" value="NZ_JASZ02000006.1"/>
</dbReference>
<keyword evidence="1 4" id="KW-0378">Hydrolase</keyword>
<keyword evidence="5" id="KW-1185">Reference proteome</keyword>
<dbReference type="InterPro" id="IPR003607">
    <property type="entry name" value="HD/PDEase_dom"/>
</dbReference>
<dbReference type="InterPro" id="IPR026875">
    <property type="entry name" value="PHydrolase_assoc_dom"/>
</dbReference>
<feature type="domain" description="HD/PDEase" evidence="3">
    <location>
        <begin position="55"/>
        <end position="261"/>
    </location>
</feature>
<protein>
    <submittedName>
        <fullName evidence="4">Deoxyguanosinetriphosphate triphosphohydrolase</fullName>
    </submittedName>
</protein>
<dbReference type="SMART" id="SM00471">
    <property type="entry name" value="HDc"/>
    <property type="match status" value="1"/>
</dbReference>
<comment type="caution">
    <text evidence="4">The sequence shown here is derived from an EMBL/GenBank/DDBJ whole genome shotgun (WGS) entry which is preliminary data.</text>
</comment>
<dbReference type="PANTHER" id="PTHR11373">
    <property type="entry name" value="DEOXYNUCLEOSIDE TRIPHOSPHATE TRIPHOSPHOHYDROLASE"/>
    <property type="match status" value="1"/>
</dbReference>
<dbReference type="GO" id="GO:0008832">
    <property type="term" value="F:dGTPase activity"/>
    <property type="evidence" value="ECO:0007669"/>
    <property type="project" value="TreeGrafter"/>
</dbReference>
<dbReference type="AlphaFoldDB" id="A0A246BAQ5"/>
<sequence>MNLNTIFTNQRTGNHPATSASRTDFQRDFDRIIFSAAFRRLQNKTQVFPLPGSVFVHNRLTHSLEVSSVGRSLGSAVGEFIVKNYQNDLSEDAQNFYHHNLHNVIAAACLCHDVGNPAFGHSGEDAIASYFEKNESDLKQKFSEKEWADLVNFEGNANAIRVLTHQQNGKDEGGTQLTMSTLASIAKYPCEAVAKKKGVIHRKKFGFFQNEKETFLNIANAVNLMQENEEPTIFKRHSFVWLVEAADDICYNIIDMEDAHRLGIVSTSDCENLFLDLIKSENQNTKRVEDKLVILTNANERISYLRAKVINALINKSIELYETNFASILDGNLDKALLDIYKTENKSLQEIESFSIEKIYGHKAVIEIENAGYNVMYELLNHFIPPILKAKSERKSYDKMALKLLPKQFLYEEGSDYQKVLGVIDFVSGMTDNFATDLYRKIKGIEIGMTM</sequence>
<organism evidence="4 5">
    <name type="scientific">Kaistella haifensis DSM 19056</name>
    <dbReference type="NCBI Taxonomy" id="1450526"/>
    <lineage>
        <taxon>Bacteria</taxon>
        <taxon>Pseudomonadati</taxon>
        <taxon>Bacteroidota</taxon>
        <taxon>Flavobacteriia</taxon>
        <taxon>Flavobacteriales</taxon>
        <taxon>Weeksellaceae</taxon>
        <taxon>Chryseobacterium group</taxon>
        <taxon>Kaistella</taxon>
    </lineage>
</organism>
<dbReference type="InterPro" id="IPR027432">
    <property type="entry name" value="dGTP_triphosphohydrolase_C"/>
</dbReference>
<dbReference type="NCBIfam" id="TIGR01353">
    <property type="entry name" value="dGTP_triPase"/>
    <property type="match status" value="1"/>
</dbReference>
<evidence type="ECO:0000313" key="5">
    <source>
        <dbReference type="Proteomes" id="UP000197587"/>
    </source>
</evidence>
<feature type="region of interest" description="Disordered" evidence="2">
    <location>
        <begin position="1"/>
        <end position="21"/>
    </location>
</feature>
<dbReference type="Gene3D" id="1.10.3210.10">
    <property type="entry name" value="Hypothetical protein af1432"/>
    <property type="match status" value="1"/>
</dbReference>
<dbReference type="Gene3D" id="1.10.3550.10">
    <property type="entry name" value="eoxyguanosinetriphosphate triphosphohydrolase domain-like"/>
    <property type="match status" value="1"/>
</dbReference>
<evidence type="ECO:0000259" key="3">
    <source>
        <dbReference type="SMART" id="SM00471"/>
    </source>
</evidence>
<accession>A0A246BAQ5</accession>
<evidence type="ECO:0000313" key="4">
    <source>
        <dbReference type="EMBL" id="OWK98754.1"/>
    </source>
</evidence>
<dbReference type="InterPro" id="IPR050135">
    <property type="entry name" value="dGTPase-like"/>
</dbReference>
<dbReference type="Pfam" id="PF01966">
    <property type="entry name" value="HD"/>
    <property type="match status" value="1"/>
</dbReference>
<dbReference type="PANTHER" id="PTHR11373:SF32">
    <property type="entry name" value="DEOXYGUANOSINETRIPHOSPHATE TRIPHOSPHOHYDROLASE"/>
    <property type="match status" value="1"/>
</dbReference>
<name>A0A246BAQ5_9FLAO</name>
<dbReference type="InterPro" id="IPR006674">
    <property type="entry name" value="HD_domain"/>
</dbReference>
<evidence type="ECO:0000256" key="1">
    <source>
        <dbReference type="ARBA" id="ARBA00022801"/>
    </source>
</evidence>
<dbReference type="Pfam" id="PF13286">
    <property type="entry name" value="HD_assoc"/>
    <property type="match status" value="1"/>
</dbReference>
<dbReference type="EMBL" id="JASZ02000006">
    <property type="protein sequence ID" value="OWK98754.1"/>
    <property type="molecule type" value="Genomic_DNA"/>
</dbReference>
<dbReference type="SUPFAM" id="SSF109604">
    <property type="entry name" value="HD-domain/PDEase-like"/>
    <property type="match status" value="1"/>
</dbReference>
<proteinExistence type="predicted"/>
<reference evidence="4 5" key="1">
    <citation type="submission" date="2017-05" db="EMBL/GenBank/DDBJ databases">
        <title>Genome of Chryseobacterium haifense.</title>
        <authorList>
            <person name="Newman J.D."/>
        </authorList>
    </citation>
    <scope>NUCLEOTIDE SEQUENCE [LARGE SCALE GENOMIC DNA]</scope>
    <source>
        <strain evidence="4 5">DSM 19056</strain>
    </source>
</reference>
<dbReference type="GO" id="GO:0006203">
    <property type="term" value="P:dGTP catabolic process"/>
    <property type="evidence" value="ECO:0007669"/>
    <property type="project" value="TreeGrafter"/>
</dbReference>
<dbReference type="Gene3D" id="1.10.3410.10">
    <property type="entry name" value="putative deoxyguanosinetriphosphate triphosphohydrolase like domain"/>
    <property type="match status" value="1"/>
</dbReference>
<gene>
    <name evidence="4" type="ORF">AP75_04650</name>
</gene>
<evidence type="ECO:0000256" key="2">
    <source>
        <dbReference type="SAM" id="MobiDB-lite"/>
    </source>
</evidence>
<dbReference type="Proteomes" id="UP000197587">
    <property type="component" value="Unassembled WGS sequence"/>
</dbReference>
<dbReference type="InterPro" id="IPR023293">
    <property type="entry name" value="dGTP_triP_hydro_central_sf"/>
</dbReference>
<dbReference type="InterPro" id="IPR006261">
    <property type="entry name" value="dGTPase"/>
</dbReference>